<sequence>EKKVFFHTDAVQAVGNVPIDVKEMNIDMLSLAGHKIYGPKGIGVLYIQ</sequence>
<dbReference type="AlphaFoldDB" id="W1XVD3"/>
<evidence type="ECO:0000256" key="6">
    <source>
        <dbReference type="ARBA" id="ARBA00023014"/>
    </source>
</evidence>
<dbReference type="InterPro" id="IPR020578">
    <property type="entry name" value="Aminotrans_V_PyrdxlP_BS"/>
</dbReference>
<feature type="non-terminal residue" evidence="8">
    <location>
        <position position="1"/>
    </location>
</feature>
<dbReference type="PANTHER" id="PTHR11601:SF34">
    <property type="entry name" value="CYSTEINE DESULFURASE"/>
    <property type="match status" value="1"/>
</dbReference>
<evidence type="ECO:0000259" key="7">
    <source>
        <dbReference type="Pfam" id="PF00266"/>
    </source>
</evidence>
<evidence type="ECO:0000256" key="5">
    <source>
        <dbReference type="ARBA" id="ARBA00023004"/>
    </source>
</evidence>
<keyword evidence="6" id="KW-0411">Iron-sulfur</keyword>
<evidence type="ECO:0000256" key="3">
    <source>
        <dbReference type="ARBA" id="ARBA00022723"/>
    </source>
</evidence>
<keyword evidence="5" id="KW-0408">Iron</keyword>
<evidence type="ECO:0000256" key="2">
    <source>
        <dbReference type="ARBA" id="ARBA00006490"/>
    </source>
</evidence>
<comment type="cofactor">
    <cofactor evidence="1">
        <name>pyridoxal 5'-phosphate</name>
        <dbReference type="ChEBI" id="CHEBI:597326"/>
    </cofactor>
</comment>
<dbReference type="PROSITE" id="PS00595">
    <property type="entry name" value="AA_TRANSFER_CLASS_5"/>
    <property type="match status" value="1"/>
</dbReference>
<accession>W1XVD3</accession>
<proteinExistence type="inferred from homology"/>
<feature type="domain" description="Aminotransferase class V" evidence="7">
    <location>
        <begin position="2"/>
        <end position="47"/>
    </location>
</feature>
<comment type="caution">
    <text evidence="8">The sequence shown here is derived from an EMBL/GenBank/DDBJ whole genome shotgun (WGS) entry which is preliminary data.</text>
</comment>
<keyword evidence="3" id="KW-0479">Metal-binding</keyword>
<dbReference type="SUPFAM" id="SSF53383">
    <property type="entry name" value="PLP-dependent transferases"/>
    <property type="match status" value="1"/>
</dbReference>
<dbReference type="InterPro" id="IPR015421">
    <property type="entry name" value="PyrdxlP-dep_Trfase_major"/>
</dbReference>
<organism evidence="8">
    <name type="scientific">human gut metagenome</name>
    <dbReference type="NCBI Taxonomy" id="408170"/>
    <lineage>
        <taxon>unclassified sequences</taxon>
        <taxon>metagenomes</taxon>
        <taxon>organismal metagenomes</taxon>
    </lineage>
</organism>
<evidence type="ECO:0000313" key="8">
    <source>
        <dbReference type="EMBL" id="ETJ34293.1"/>
    </source>
</evidence>
<evidence type="ECO:0000256" key="1">
    <source>
        <dbReference type="ARBA" id="ARBA00001933"/>
    </source>
</evidence>
<name>W1XVD3_9ZZZZ</name>
<keyword evidence="4" id="KW-0663">Pyridoxal phosphate</keyword>
<comment type="similarity">
    <text evidence="2">Belongs to the class-V pyridoxal-phosphate-dependent aminotransferase family. NifS/IscS subfamily.</text>
</comment>
<protein>
    <submittedName>
        <fullName evidence="8">Cysteine desulfurase</fullName>
    </submittedName>
</protein>
<dbReference type="GO" id="GO:0051536">
    <property type="term" value="F:iron-sulfur cluster binding"/>
    <property type="evidence" value="ECO:0007669"/>
    <property type="project" value="UniProtKB-KW"/>
</dbReference>
<dbReference type="Gene3D" id="3.40.640.10">
    <property type="entry name" value="Type I PLP-dependent aspartate aminotransferase-like (Major domain)"/>
    <property type="match status" value="1"/>
</dbReference>
<dbReference type="InterPro" id="IPR015424">
    <property type="entry name" value="PyrdxlP-dep_Trfase"/>
</dbReference>
<dbReference type="PANTHER" id="PTHR11601">
    <property type="entry name" value="CYSTEINE DESULFURYLASE FAMILY MEMBER"/>
    <property type="match status" value="1"/>
</dbReference>
<dbReference type="InterPro" id="IPR000192">
    <property type="entry name" value="Aminotrans_V_dom"/>
</dbReference>
<dbReference type="Pfam" id="PF00266">
    <property type="entry name" value="Aminotran_5"/>
    <property type="match status" value="1"/>
</dbReference>
<gene>
    <name evidence="8" type="ORF">Q604_UNBC11280G0001</name>
</gene>
<dbReference type="EMBL" id="AZMM01011280">
    <property type="protein sequence ID" value="ETJ34293.1"/>
    <property type="molecule type" value="Genomic_DNA"/>
</dbReference>
<dbReference type="GO" id="GO:0046872">
    <property type="term" value="F:metal ion binding"/>
    <property type="evidence" value="ECO:0007669"/>
    <property type="project" value="UniProtKB-KW"/>
</dbReference>
<reference evidence="8" key="1">
    <citation type="submission" date="2013-12" db="EMBL/GenBank/DDBJ databases">
        <title>A Varibaculum cambriense genome reconstructed from a premature infant gut community with otherwise low bacterial novelty that shifts toward anaerobic metabolism during the third week of life.</title>
        <authorList>
            <person name="Brown C.T."/>
            <person name="Sharon I."/>
            <person name="Thomas B.C."/>
            <person name="Castelle C.J."/>
            <person name="Morowitz M.J."/>
            <person name="Banfield J.F."/>
        </authorList>
    </citation>
    <scope>NUCLEOTIDE SEQUENCE</scope>
</reference>
<evidence type="ECO:0000256" key="4">
    <source>
        <dbReference type="ARBA" id="ARBA00022898"/>
    </source>
</evidence>